<dbReference type="RefSeq" id="WP_149171877.1">
    <property type="nucleotide sequence ID" value="NZ_VTOY01000009.1"/>
</dbReference>
<keyword evidence="2" id="KW-1185">Reference proteome</keyword>
<proteinExistence type="predicted"/>
<dbReference type="EMBL" id="VTOY01000009">
    <property type="protein sequence ID" value="TYZ21365.1"/>
    <property type="molecule type" value="Genomic_DNA"/>
</dbReference>
<accession>A0A5D6W3E5</accession>
<gene>
    <name evidence="1" type="ORF">FZ040_10140</name>
</gene>
<evidence type="ECO:0000313" key="2">
    <source>
        <dbReference type="Proteomes" id="UP000323646"/>
    </source>
</evidence>
<organism evidence="1 2">
    <name type="scientific">Selenomonas ruminis</name>
    <dbReference type="NCBI Taxonomy" id="2593411"/>
    <lineage>
        <taxon>Bacteria</taxon>
        <taxon>Bacillati</taxon>
        <taxon>Bacillota</taxon>
        <taxon>Negativicutes</taxon>
        <taxon>Selenomonadales</taxon>
        <taxon>Selenomonadaceae</taxon>
        <taxon>Selenomonas</taxon>
    </lineage>
</organism>
<reference evidence="1 2" key="1">
    <citation type="submission" date="2019-08" db="EMBL/GenBank/DDBJ databases">
        <title>Selenomonas sp. mPRGC5 and Selenomonas sp. mPRGC8 isolated from ruminal fluid of dairy goat (Capra hircus).</title>
        <authorList>
            <person name="Poothong S."/>
            <person name="Nuengjamnong C."/>
            <person name="Tanasupawat S."/>
        </authorList>
    </citation>
    <scope>NUCLEOTIDE SEQUENCE [LARGE SCALE GENOMIC DNA]</scope>
    <source>
        <strain evidence="2">mPRGC5</strain>
    </source>
</reference>
<evidence type="ECO:0000313" key="1">
    <source>
        <dbReference type="EMBL" id="TYZ21365.1"/>
    </source>
</evidence>
<name>A0A5D6W3E5_9FIRM</name>
<dbReference type="AlphaFoldDB" id="A0A5D6W3E5"/>
<protein>
    <submittedName>
        <fullName evidence="1">Uncharacterized protein</fullName>
    </submittedName>
</protein>
<dbReference type="Proteomes" id="UP000323646">
    <property type="component" value="Unassembled WGS sequence"/>
</dbReference>
<comment type="caution">
    <text evidence="1">The sequence shown here is derived from an EMBL/GenBank/DDBJ whole genome shotgun (WGS) entry which is preliminary data.</text>
</comment>
<sequence length="199" mass="22960">MKTLRVFPFLFLLLCLWVNVAMAKFYVPLSDSLTTQELIPKYNSRCEYLPKLMISPHYRYEENYLFHNGPKDSLLKIYHSINSTEDLASRVCIDENNKIDCLMVSTKFPIHSDFDLALITADLLFLLNEYQDADKIDNLVIACRESIQSQQEKVIWSENNQRYYEIIPSMVSPTGASFHGAANGRKIAGYTIVLQAYIE</sequence>